<evidence type="ECO:0000313" key="2">
    <source>
        <dbReference type="EMBL" id="PFG74714.1"/>
    </source>
</evidence>
<dbReference type="InterPro" id="IPR036237">
    <property type="entry name" value="Xyl_isomerase-like_sf"/>
</dbReference>
<comment type="caution">
    <text evidence="2">The sequence shown here is derived from an EMBL/GenBank/DDBJ whole genome shotgun (WGS) entry which is preliminary data.</text>
</comment>
<keyword evidence="2" id="KW-0413">Isomerase</keyword>
<dbReference type="InterPro" id="IPR013022">
    <property type="entry name" value="Xyl_isomerase-like_TIM-brl"/>
</dbReference>
<evidence type="ECO:0000259" key="1">
    <source>
        <dbReference type="Pfam" id="PF01261"/>
    </source>
</evidence>
<dbReference type="Gene3D" id="3.20.20.150">
    <property type="entry name" value="Divalent-metal-dependent TIM barrel enzymes"/>
    <property type="match status" value="1"/>
</dbReference>
<reference evidence="2 3" key="1">
    <citation type="submission" date="2017-09" db="EMBL/GenBank/DDBJ databases">
        <title>Sequencing the genomes of two abundant thermophiles in Great Basin hot springs: Thermocrinis jamiesonii and novel Chloroflexi Thermoflexus hugenholtzii.</title>
        <authorList>
            <person name="Hedlund B."/>
        </authorList>
    </citation>
    <scope>NUCLEOTIDE SEQUENCE [LARGE SCALE GENOMIC DNA]</scope>
    <source>
        <strain evidence="2 3">G233</strain>
    </source>
</reference>
<dbReference type="InterPro" id="IPR050312">
    <property type="entry name" value="IolE/XylAMocC-like"/>
</dbReference>
<name>A0A2A9HFD2_TEPT2</name>
<dbReference type="PANTHER" id="PTHR12110">
    <property type="entry name" value="HYDROXYPYRUVATE ISOMERASE"/>
    <property type="match status" value="1"/>
</dbReference>
<sequence>MSQFALSTMFAQQPRFEDGSVFARFAAESGYDAIEISHSTPAAKVAAIRAANVLPIVAIHQPAPYERLPNGRGNASLNLAALDEDERRQAVAAAARSIDLAAEVGARRVVVHLGHVGTVAEQFEEELALRRAFDAGERDGARVEELRTLLVARRAAAAEPHLGAARRSLEELVALARPRGIAIGIENRYHYHEIPHPGEYAQLLDGFAPEEAGYWHDVGHAEVLHRLGLINRHAWLDRWSGRCIGAHLHDVEGIGDHRAPGDGDVPWEYVVRGVRHLSSFTLEINQHQPGERVRAALGFLAGVGLG</sequence>
<dbReference type="SUPFAM" id="SSF51658">
    <property type="entry name" value="Xylose isomerase-like"/>
    <property type="match status" value="1"/>
</dbReference>
<protein>
    <submittedName>
        <fullName evidence="2">Sugar phosphate isomerase/epimerase</fullName>
    </submittedName>
</protein>
<evidence type="ECO:0000313" key="3">
    <source>
        <dbReference type="Proteomes" id="UP000223071"/>
    </source>
</evidence>
<dbReference type="EMBL" id="PDJQ01000001">
    <property type="protein sequence ID" value="PFG74714.1"/>
    <property type="molecule type" value="Genomic_DNA"/>
</dbReference>
<dbReference type="Proteomes" id="UP000223071">
    <property type="component" value="Unassembled WGS sequence"/>
</dbReference>
<keyword evidence="3" id="KW-1185">Reference proteome</keyword>
<dbReference type="Pfam" id="PF01261">
    <property type="entry name" value="AP_endonuc_2"/>
    <property type="match status" value="1"/>
</dbReference>
<organism evidence="2 3">
    <name type="scientific">Tepidiforma thermophila (strain KCTC 52669 / CGMCC 1.13589 / G233)</name>
    <dbReference type="NCBI Taxonomy" id="2761530"/>
    <lineage>
        <taxon>Bacteria</taxon>
        <taxon>Bacillati</taxon>
        <taxon>Chloroflexota</taxon>
        <taxon>Tepidiformia</taxon>
        <taxon>Tepidiformales</taxon>
        <taxon>Tepidiformaceae</taxon>
        <taxon>Tepidiforma</taxon>
    </lineage>
</organism>
<accession>A0A2A9HFD2</accession>
<feature type="domain" description="Xylose isomerase-like TIM barrel" evidence="1">
    <location>
        <begin position="24"/>
        <end position="300"/>
    </location>
</feature>
<dbReference type="GO" id="GO:0016853">
    <property type="term" value="F:isomerase activity"/>
    <property type="evidence" value="ECO:0007669"/>
    <property type="project" value="UniProtKB-KW"/>
</dbReference>
<gene>
    <name evidence="2" type="ORF">A9A59_1955</name>
</gene>
<dbReference type="AlphaFoldDB" id="A0A2A9HFD2"/>
<proteinExistence type="predicted"/>
<dbReference type="RefSeq" id="WP_098504080.1">
    <property type="nucleotide sequence ID" value="NZ_PDJQ01000001.1"/>
</dbReference>